<evidence type="ECO:0000256" key="5">
    <source>
        <dbReference type="ARBA" id="ARBA00022692"/>
    </source>
</evidence>
<protein>
    <recommendedName>
        <fullName evidence="9">Glycosyltransferase RgtA/B/C/D-like domain-containing protein</fullName>
    </recommendedName>
</protein>
<name>A0A0C1QJ43_9RICK</name>
<gene>
    <name evidence="10" type="ORF">NF27_DP00680</name>
</gene>
<evidence type="ECO:0000313" key="10">
    <source>
        <dbReference type="EMBL" id="KIE05524.1"/>
    </source>
</evidence>
<evidence type="ECO:0000259" key="9">
    <source>
        <dbReference type="Pfam" id="PF13231"/>
    </source>
</evidence>
<comment type="caution">
    <text evidence="10">The sequence shown here is derived from an EMBL/GenBank/DDBJ whole genome shotgun (WGS) entry which is preliminary data.</text>
</comment>
<dbReference type="RefSeq" id="WP_039455730.1">
    <property type="nucleotide sequence ID" value="NZ_JSWE01000092.1"/>
</dbReference>
<dbReference type="EMBL" id="JSWE01000092">
    <property type="protein sequence ID" value="KIE05524.1"/>
    <property type="molecule type" value="Genomic_DNA"/>
</dbReference>
<feature type="transmembrane region" description="Helical" evidence="8">
    <location>
        <begin position="386"/>
        <end position="405"/>
    </location>
</feature>
<feature type="domain" description="Glycosyltransferase RgtA/B/C/D-like" evidence="9">
    <location>
        <begin position="135"/>
        <end position="257"/>
    </location>
</feature>
<dbReference type="GO" id="GO:0005886">
    <property type="term" value="C:plasma membrane"/>
    <property type="evidence" value="ECO:0007669"/>
    <property type="project" value="UniProtKB-SubCell"/>
</dbReference>
<organism evidence="10 11">
    <name type="scientific">Candidatus Jidaibacter acanthamoebae</name>
    <dbReference type="NCBI Taxonomy" id="86105"/>
    <lineage>
        <taxon>Bacteria</taxon>
        <taxon>Pseudomonadati</taxon>
        <taxon>Pseudomonadota</taxon>
        <taxon>Alphaproteobacteria</taxon>
        <taxon>Rickettsiales</taxon>
        <taxon>Candidatus Midichloriaceae</taxon>
        <taxon>Candidatus Jidaibacter</taxon>
    </lineage>
</organism>
<keyword evidence="6 8" id="KW-1133">Transmembrane helix</keyword>
<dbReference type="STRING" id="86105.NF27_DP00680"/>
<feature type="transmembrane region" description="Helical" evidence="8">
    <location>
        <begin position="357"/>
        <end position="379"/>
    </location>
</feature>
<evidence type="ECO:0000256" key="7">
    <source>
        <dbReference type="ARBA" id="ARBA00023136"/>
    </source>
</evidence>
<dbReference type="AlphaFoldDB" id="A0A0C1QJ43"/>
<keyword evidence="11" id="KW-1185">Reference proteome</keyword>
<dbReference type="Pfam" id="PF13231">
    <property type="entry name" value="PMT_2"/>
    <property type="match status" value="1"/>
</dbReference>
<dbReference type="PANTHER" id="PTHR33908">
    <property type="entry name" value="MANNOSYLTRANSFERASE YKCB-RELATED"/>
    <property type="match status" value="1"/>
</dbReference>
<feature type="transmembrane region" description="Helical" evidence="8">
    <location>
        <begin position="411"/>
        <end position="431"/>
    </location>
</feature>
<keyword evidence="2" id="KW-1003">Cell membrane</keyword>
<feature type="transmembrane region" description="Helical" evidence="8">
    <location>
        <begin position="177"/>
        <end position="195"/>
    </location>
</feature>
<evidence type="ECO:0000256" key="3">
    <source>
        <dbReference type="ARBA" id="ARBA00022676"/>
    </source>
</evidence>
<keyword evidence="7 8" id="KW-0472">Membrane</keyword>
<feature type="transmembrane region" description="Helical" evidence="8">
    <location>
        <begin position="443"/>
        <end position="463"/>
    </location>
</feature>
<feature type="transmembrane region" description="Helical" evidence="8">
    <location>
        <begin position="204"/>
        <end position="229"/>
    </location>
</feature>
<accession>A0A0C1QJ43</accession>
<feature type="transmembrane region" description="Helical" evidence="8">
    <location>
        <begin position="330"/>
        <end position="351"/>
    </location>
</feature>
<evidence type="ECO:0000256" key="4">
    <source>
        <dbReference type="ARBA" id="ARBA00022679"/>
    </source>
</evidence>
<dbReference type="InterPro" id="IPR038731">
    <property type="entry name" value="RgtA/B/C-like"/>
</dbReference>
<feature type="transmembrane region" description="Helical" evidence="8">
    <location>
        <begin position="152"/>
        <end position="171"/>
    </location>
</feature>
<evidence type="ECO:0000256" key="6">
    <source>
        <dbReference type="ARBA" id="ARBA00022989"/>
    </source>
</evidence>
<reference evidence="10 11" key="1">
    <citation type="submission" date="2014-11" db="EMBL/GenBank/DDBJ databases">
        <title>A Rickettsiales Symbiont of Amoebae With Ancient Features.</title>
        <authorList>
            <person name="Schulz F."/>
            <person name="Martijn J."/>
            <person name="Wascher F."/>
            <person name="Kostanjsek R."/>
            <person name="Ettema T.J."/>
            <person name="Horn M."/>
        </authorList>
    </citation>
    <scope>NUCLEOTIDE SEQUENCE [LARGE SCALE GENOMIC DNA]</scope>
    <source>
        <strain evidence="10 11">UWC36</strain>
    </source>
</reference>
<feature type="transmembrane region" description="Helical" evidence="8">
    <location>
        <begin position="124"/>
        <end position="145"/>
    </location>
</feature>
<evidence type="ECO:0000256" key="8">
    <source>
        <dbReference type="SAM" id="Phobius"/>
    </source>
</evidence>
<dbReference type="Proteomes" id="UP000031258">
    <property type="component" value="Unassembled WGS sequence"/>
</dbReference>
<evidence type="ECO:0000256" key="1">
    <source>
        <dbReference type="ARBA" id="ARBA00004651"/>
    </source>
</evidence>
<dbReference type="InterPro" id="IPR050297">
    <property type="entry name" value="LipidA_mod_glycosyltrf_83"/>
</dbReference>
<dbReference type="OrthoDB" id="128490at2"/>
<keyword evidence="4" id="KW-0808">Transferase</keyword>
<evidence type="ECO:0000313" key="11">
    <source>
        <dbReference type="Proteomes" id="UP000031258"/>
    </source>
</evidence>
<keyword evidence="3" id="KW-0328">Glycosyltransferase</keyword>
<feature type="transmembrane region" description="Helical" evidence="8">
    <location>
        <begin position="7"/>
        <end position="26"/>
    </location>
</feature>
<comment type="subcellular location">
    <subcellularLocation>
        <location evidence="1">Cell membrane</location>
        <topology evidence="1">Multi-pass membrane protein</topology>
    </subcellularLocation>
</comment>
<sequence>MKTSTNKLLYFIAFILLLVGSIRIILTYDKLTISPDELVHVATGLELIENGTYYLEALHPPLARLSVAILPYLGGASLSEEFYTKYSHPFNENSGYKQSFEGRNLGGQQIFFAKSHDNYKKMVFLSRLGILPYFLLCGLVIFIYVKNHIGSYAALYSILFYTTLPIILANSGLATTDMPMCALLVCTIFSLLNWLESASFKNTLLLGFSFALLVVAKFSGAIFFLMVAAPVILAKDYATGKVSRGFNGARVTSIILISIITFITIWYTYNFELATLSYPYFLTPEKVSALKAVLSDLGLSENLVNKLFTVKILPFPEFFHGLSDLSDRIAYVYAGYIFGKVLLFQGVWYFFPAAALFKTPLLVLALGLLGCCLLIKIFISQKNWKVVVPVIVIFTLLLASTTFNMNIGLRHLLPIFPFLCITAGYSLDFLLNRGSLFIKGVTILLLTAYLVTTALSHPFYVAYFNFMAQDRGEEILIDSDFDIGQELEYALTFPEVHNNIDSLKLYYSGLADPGFFGFKEYVLYQIELHHKNFNINFGNSRYLLISIPLLKLLPKEKKLHIAKCKGARRIGQTFMLYDFNSCI</sequence>
<keyword evidence="5 8" id="KW-0812">Transmembrane</keyword>
<dbReference type="GO" id="GO:0016763">
    <property type="term" value="F:pentosyltransferase activity"/>
    <property type="evidence" value="ECO:0007669"/>
    <property type="project" value="TreeGrafter"/>
</dbReference>
<proteinExistence type="predicted"/>
<dbReference type="GO" id="GO:0009103">
    <property type="term" value="P:lipopolysaccharide biosynthetic process"/>
    <property type="evidence" value="ECO:0007669"/>
    <property type="project" value="UniProtKB-ARBA"/>
</dbReference>
<dbReference type="PANTHER" id="PTHR33908:SF11">
    <property type="entry name" value="MEMBRANE PROTEIN"/>
    <property type="match status" value="1"/>
</dbReference>
<feature type="transmembrane region" description="Helical" evidence="8">
    <location>
        <begin position="249"/>
        <end position="269"/>
    </location>
</feature>
<evidence type="ECO:0000256" key="2">
    <source>
        <dbReference type="ARBA" id="ARBA00022475"/>
    </source>
</evidence>